<dbReference type="CDD" id="cd08645">
    <property type="entry name" value="FMT_core_GART"/>
    <property type="match status" value="1"/>
</dbReference>
<dbReference type="EMBL" id="JAFLEQ010000016">
    <property type="protein sequence ID" value="MBN9644697.1"/>
    <property type="molecule type" value="Genomic_DNA"/>
</dbReference>
<keyword evidence="3 4" id="KW-0658">Purine biosynthesis</keyword>
<feature type="domain" description="Formyl transferase N-terminal" evidence="5">
    <location>
        <begin position="20"/>
        <end position="194"/>
    </location>
</feature>
<dbReference type="EC" id="2.1.2.2" evidence="4"/>
<accession>A0A939E365</accession>
<dbReference type="SUPFAM" id="SSF53328">
    <property type="entry name" value="Formyltransferase"/>
    <property type="match status" value="1"/>
</dbReference>
<dbReference type="GO" id="GO:0006189">
    <property type="term" value="P:'de novo' IMP biosynthetic process"/>
    <property type="evidence" value="ECO:0007669"/>
    <property type="project" value="UniProtKB-UniRule"/>
</dbReference>
<reference evidence="6" key="1">
    <citation type="submission" date="2021-03" db="EMBL/GenBank/DDBJ databases">
        <authorList>
            <person name="Sun Q."/>
        </authorList>
    </citation>
    <scope>NUCLEOTIDE SEQUENCE</scope>
    <source>
        <strain evidence="6">CCM 8862</strain>
    </source>
</reference>
<comment type="caution">
    <text evidence="6">The sequence shown here is derived from an EMBL/GenBank/DDBJ whole genome shotgun (WGS) entry which is preliminary data.</text>
</comment>
<dbReference type="HAMAP" id="MF_01930">
    <property type="entry name" value="PurN"/>
    <property type="match status" value="1"/>
</dbReference>
<feature type="site" description="Raises pKa of active site His" evidence="4">
    <location>
        <position position="157"/>
    </location>
</feature>
<gene>
    <name evidence="4" type="primary">purN</name>
    <name evidence="6" type="ORF">JZY06_08765</name>
</gene>
<evidence type="ECO:0000256" key="3">
    <source>
        <dbReference type="ARBA" id="ARBA00022755"/>
    </source>
</evidence>
<evidence type="ECO:0000313" key="7">
    <source>
        <dbReference type="Proteomes" id="UP000664332"/>
    </source>
</evidence>
<comment type="pathway">
    <text evidence="1 4">Purine metabolism; IMP biosynthesis via de novo pathway; N(2)-formyl-N(1)-(5-phospho-D-ribosyl)glycinamide from N(1)-(5-phospho-D-ribosyl)glycinamide (10-formyl THF route): step 1/1.</text>
</comment>
<dbReference type="InterPro" id="IPR004607">
    <property type="entry name" value="GART"/>
</dbReference>
<dbReference type="GO" id="GO:0005829">
    <property type="term" value="C:cytosol"/>
    <property type="evidence" value="ECO:0007669"/>
    <property type="project" value="TreeGrafter"/>
</dbReference>
<evidence type="ECO:0000256" key="4">
    <source>
        <dbReference type="HAMAP-Rule" id="MF_01930"/>
    </source>
</evidence>
<dbReference type="InterPro" id="IPR036477">
    <property type="entry name" value="Formyl_transf_N_sf"/>
</dbReference>
<dbReference type="PANTHER" id="PTHR43369">
    <property type="entry name" value="PHOSPHORIBOSYLGLYCINAMIDE FORMYLTRANSFERASE"/>
    <property type="match status" value="1"/>
</dbReference>
<name>A0A939E365_9CORY</name>
<proteinExistence type="inferred from homology"/>
<dbReference type="Gene3D" id="3.40.50.170">
    <property type="entry name" value="Formyl transferase, N-terminal domain"/>
    <property type="match status" value="1"/>
</dbReference>
<dbReference type="PANTHER" id="PTHR43369:SF2">
    <property type="entry name" value="PHOSPHORIBOSYLGLYCINAMIDE FORMYLTRANSFERASE"/>
    <property type="match status" value="1"/>
</dbReference>
<protein>
    <recommendedName>
        <fullName evidence="4">Phosphoribosylglycinamide formyltransferase</fullName>
        <ecNumber evidence="4">2.1.2.2</ecNumber>
    </recommendedName>
    <alternativeName>
        <fullName evidence="4">5'-phosphoribosylglycinamide transformylase</fullName>
    </alternativeName>
    <alternativeName>
        <fullName evidence="4">GAR transformylase</fullName>
        <shortName evidence="4">GART</shortName>
    </alternativeName>
</protein>
<dbReference type="Pfam" id="PF00551">
    <property type="entry name" value="Formyl_trans_N"/>
    <property type="match status" value="1"/>
</dbReference>
<sequence length="206" mass="21447">MWAVNTTELATTPDTRARTIVVLASGQGSLLKAIAAGAGDSYTVGAVVCDRHCPAADWAAGQGLPCFVVGLAPGADRAEWNRRLAETVAAVEPDLVVSAGFMKILGPEFIDRFHGSILNTHPALLPSFPGAHAVADALAYGVTVTGCTVHEIDEGVDTGRIVAQVAVPVLPGDSQEVLHERIKVEERALIVTVLQAADPMHPTITG</sequence>
<evidence type="ECO:0000259" key="5">
    <source>
        <dbReference type="Pfam" id="PF00551"/>
    </source>
</evidence>
<dbReference type="InterPro" id="IPR002376">
    <property type="entry name" value="Formyl_transf_N"/>
</dbReference>
<keyword evidence="7" id="KW-1185">Reference proteome</keyword>
<keyword evidence="2 4" id="KW-0808">Transferase</keyword>
<comment type="catalytic activity">
    <reaction evidence="4">
        <text>N(1)-(5-phospho-beta-D-ribosyl)glycinamide + (6R)-10-formyltetrahydrofolate = N(2)-formyl-N(1)-(5-phospho-beta-D-ribosyl)glycinamide + (6S)-5,6,7,8-tetrahydrofolate + H(+)</text>
        <dbReference type="Rhea" id="RHEA:15053"/>
        <dbReference type="ChEBI" id="CHEBI:15378"/>
        <dbReference type="ChEBI" id="CHEBI:57453"/>
        <dbReference type="ChEBI" id="CHEBI:143788"/>
        <dbReference type="ChEBI" id="CHEBI:147286"/>
        <dbReference type="ChEBI" id="CHEBI:195366"/>
        <dbReference type="EC" id="2.1.2.2"/>
    </reaction>
</comment>
<dbReference type="GO" id="GO:0004644">
    <property type="term" value="F:phosphoribosylglycinamide formyltransferase activity"/>
    <property type="evidence" value="ECO:0007669"/>
    <property type="project" value="UniProtKB-UniRule"/>
</dbReference>
<feature type="binding site" evidence="4">
    <location>
        <position position="119"/>
    </location>
    <ligand>
        <name>(6R)-10-formyltetrahydrofolate</name>
        <dbReference type="ChEBI" id="CHEBI:195366"/>
    </ligand>
</feature>
<comment type="similarity">
    <text evidence="4">Belongs to the GART family.</text>
</comment>
<evidence type="ECO:0000256" key="2">
    <source>
        <dbReference type="ARBA" id="ARBA00022679"/>
    </source>
</evidence>
<feature type="binding site" evidence="4">
    <location>
        <begin position="102"/>
        <end position="105"/>
    </location>
    <ligand>
        <name>(6R)-10-formyltetrahydrofolate</name>
        <dbReference type="ChEBI" id="CHEBI:195366"/>
    </ligand>
</feature>
<dbReference type="NCBIfam" id="TIGR00639">
    <property type="entry name" value="PurN"/>
    <property type="match status" value="1"/>
</dbReference>
<comment type="function">
    <text evidence="4">Catalyzes the transfer of a formyl group from 10-formyltetrahydrofolate to 5-phospho-ribosyl-glycinamide (GAR), producing 5-phospho-ribosyl-N-formylglycinamide (FGAR) and tetrahydrofolate.</text>
</comment>
<comment type="caution">
    <text evidence="4">Lacks conserved residue(s) required for the propagation of feature annotation.</text>
</comment>
<dbReference type="AlphaFoldDB" id="A0A939E365"/>
<feature type="active site" description="Proton donor" evidence="4">
    <location>
        <position position="121"/>
    </location>
</feature>
<evidence type="ECO:0000313" key="6">
    <source>
        <dbReference type="EMBL" id="MBN9644697.1"/>
    </source>
</evidence>
<evidence type="ECO:0000256" key="1">
    <source>
        <dbReference type="ARBA" id="ARBA00005054"/>
    </source>
</evidence>
<feature type="binding site" evidence="4">
    <location>
        <position position="77"/>
    </location>
    <ligand>
        <name>(6R)-10-formyltetrahydrofolate</name>
        <dbReference type="ChEBI" id="CHEBI:195366"/>
    </ligand>
</feature>
<organism evidence="6 7">
    <name type="scientific">Corynebacterium mendelii</name>
    <dbReference type="NCBI Taxonomy" id="2765362"/>
    <lineage>
        <taxon>Bacteria</taxon>
        <taxon>Bacillati</taxon>
        <taxon>Actinomycetota</taxon>
        <taxon>Actinomycetes</taxon>
        <taxon>Mycobacteriales</taxon>
        <taxon>Corynebacteriaceae</taxon>
        <taxon>Corynebacterium</taxon>
    </lineage>
</organism>
<dbReference type="Proteomes" id="UP000664332">
    <property type="component" value="Unassembled WGS sequence"/>
</dbReference>